<dbReference type="HOGENOM" id="CLU_1465574_0_0_9"/>
<dbReference type="AlphaFoldDB" id="A0A075R3M2"/>
<name>A0A075R3M2_BRELA</name>
<evidence type="ECO:0000313" key="2">
    <source>
        <dbReference type="Proteomes" id="UP000005850"/>
    </source>
</evidence>
<evidence type="ECO:0000313" key="1">
    <source>
        <dbReference type="EMBL" id="AIG26464.1"/>
    </source>
</evidence>
<dbReference type="KEGG" id="blr:BRLA_c021430"/>
<reference evidence="1 2" key="1">
    <citation type="journal article" date="2011" name="J. Bacteriol.">
        <title>Genome sequence of Brevibacillus laterosporus LMG 15441, a pathogen of invertebrates.</title>
        <authorList>
            <person name="Djukic M."/>
            <person name="Poehlein A."/>
            <person name="Thurmer A."/>
            <person name="Daniel R."/>
        </authorList>
    </citation>
    <scope>NUCLEOTIDE SEQUENCE [LARGE SCALE GENOMIC DNA]</scope>
    <source>
        <strain evidence="1 2">LMG 15441</strain>
    </source>
</reference>
<protein>
    <submittedName>
        <fullName evidence="1">Uncharacterized protein</fullName>
    </submittedName>
</protein>
<organism evidence="1 2">
    <name type="scientific">Brevibacillus laterosporus LMG 15441</name>
    <dbReference type="NCBI Taxonomy" id="1042163"/>
    <lineage>
        <taxon>Bacteria</taxon>
        <taxon>Bacillati</taxon>
        <taxon>Bacillota</taxon>
        <taxon>Bacilli</taxon>
        <taxon>Bacillales</taxon>
        <taxon>Paenibacillaceae</taxon>
        <taxon>Brevibacillus</taxon>
    </lineage>
</organism>
<gene>
    <name evidence="1" type="ORF">BRLA_c021430</name>
</gene>
<dbReference type="EMBL" id="CP007806">
    <property type="protein sequence ID" value="AIG26464.1"/>
    <property type="molecule type" value="Genomic_DNA"/>
</dbReference>
<accession>A0A075R3M2</accession>
<keyword evidence="2" id="KW-1185">Reference proteome</keyword>
<dbReference type="Proteomes" id="UP000005850">
    <property type="component" value="Chromosome"/>
</dbReference>
<proteinExistence type="predicted"/>
<dbReference type="RefSeq" id="WP_003337326.1">
    <property type="nucleotide sequence ID" value="NZ_CP007806.1"/>
</dbReference>
<sequence length="184" mass="21717">MFRINYQLALSESEISSLTHEELIEEYGDDFLGLILFSFNEQEYGYYSEDATIHEFNFFEEWIISWFQMLNEALIMLKKEGYAAIKTIEEPDNWIVIKNRNENVLIDFVLATDRVPKEFVTPVPLCSIYDTGWENEIINKAQFLSELKTKTGDFIQKIERLNNNLAKSSVNFQRLKETYLLAHF</sequence>